<keyword evidence="3" id="KW-1185">Reference proteome</keyword>
<proteinExistence type="predicted"/>
<dbReference type="Proteomes" id="UP001634394">
    <property type="component" value="Unassembled WGS sequence"/>
</dbReference>
<comment type="caution">
    <text evidence="2">The sequence shown here is derived from an EMBL/GenBank/DDBJ whole genome shotgun (WGS) entry which is preliminary data.</text>
</comment>
<dbReference type="PANTHER" id="PTHR33444:SF2">
    <property type="entry name" value="MARVEL DOMAIN-CONTAINING PROTEIN"/>
    <property type="match status" value="1"/>
</dbReference>
<evidence type="ECO:0000313" key="2">
    <source>
        <dbReference type="EMBL" id="KAL3880606.1"/>
    </source>
</evidence>
<feature type="non-terminal residue" evidence="2">
    <location>
        <position position="1"/>
    </location>
</feature>
<feature type="transmembrane region" description="Helical" evidence="1">
    <location>
        <begin position="59"/>
        <end position="78"/>
    </location>
</feature>
<organism evidence="2 3">
    <name type="scientific">Sinanodonta woodiana</name>
    <name type="common">Chinese pond mussel</name>
    <name type="synonym">Anodonta woodiana</name>
    <dbReference type="NCBI Taxonomy" id="1069815"/>
    <lineage>
        <taxon>Eukaryota</taxon>
        <taxon>Metazoa</taxon>
        <taxon>Spiralia</taxon>
        <taxon>Lophotrochozoa</taxon>
        <taxon>Mollusca</taxon>
        <taxon>Bivalvia</taxon>
        <taxon>Autobranchia</taxon>
        <taxon>Heteroconchia</taxon>
        <taxon>Palaeoheterodonta</taxon>
        <taxon>Unionida</taxon>
        <taxon>Unionoidea</taxon>
        <taxon>Unionidae</taxon>
        <taxon>Unioninae</taxon>
        <taxon>Sinanodonta</taxon>
    </lineage>
</organism>
<evidence type="ECO:0000313" key="3">
    <source>
        <dbReference type="Proteomes" id="UP001634394"/>
    </source>
</evidence>
<gene>
    <name evidence="2" type="ORF">ACJMK2_032833</name>
</gene>
<dbReference type="PANTHER" id="PTHR33444">
    <property type="entry name" value="SI:DKEY-19B23.12-RELATED"/>
    <property type="match status" value="1"/>
</dbReference>
<name>A0ABD3X4G9_SINWO</name>
<keyword evidence="1" id="KW-0812">Transmembrane</keyword>
<feature type="transmembrane region" description="Helical" evidence="1">
    <location>
        <begin position="90"/>
        <end position="109"/>
    </location>
</feature>
<accession>A0ABD3X4G9</accession>
<dbReference type="EMBL" id="JBJQND010000004">
    <property type="protein sequence ID" value="KAL3880606.1"/>
    <property type="molecule type" value="Genomic_DNA"/>
</dbReference>
<protein>
    <submittedName>
        <fullName evidence="2">Uncharacterized protein</fullName>
    </submittedName>
</protein>
<feature type="non-terminal residue" evidence="2">
    <location>
        <position position="135"/>
    </location>
</feature>
<dbReference type="InterPro" id="IPR040350">
    <property type="entry name" value="TMEM272"/>
</dbReference>
<dbReference type="AlphaFoldDB" id="A0ABD3X4G9"/>
<keyword evidence="1" id="KW-0472">Membrane</keyword>
<sequence>IINEGISLFADNPESEGIPTNSFYGTLQRIQEFRQQSIGPVDFVKKTLRYVGSKMITKFLLFLMMVASVSMIVVGSTYRNECPIEYKLPVYLMVGGIFGALKIVILLCLKKHSNSYEILEGESDVDDDDDDEDLV</sequence>
<keyword evidence="1" id="KW-1133">Transmembrane helix</keyword>
<reference evidence="2 3" key="1">
    <citation type="submission" date="2024-11" db="EMBL/GenBank/DDBJ databases">
        <title>Chromosome-level genome assembly of the freshwater bivalve Anodonta woodiana.</title>
        <authorList>
            <person name="Chen X."/>
        </authorList>
    </citation>
    <scope>NUCLEOTIDE SEQUENCE [LARGE SCALE GENOMIC DNA]</scope>
    <source>
        <strain evidence="2">MN2024</strain>
        <tissue evidence="2">Gills</tissue>
    </source>
</reference>
<evidence type="ECO:0000256" key="1">
    <source>
        <dbReference type="SAM" id="Phobius"/>
    </source>
</evidence>